<comment type="caution">
    <text evidence="3">The sequence shown here is derived from an EMBL/GenBank/DDBJ whole genome shotgun (WGS) entry which is preliminary data.</text>
</comment>
<organism evidence="3 4">
    <name type="scientific">Venustampulla echinocandica</name>
    <dbReference type="NCBI Taxonomy" id="2656787"/>
    <lineage>
        <taxon>Eukaryota</taxon>
        <taxon>Fungi</taxon>
        <taxon>Dikarya</taxon>
        <taxon>Ascomycota</taxon>
        <taxon>Pezizomycotina</taxon>
        <taxon>Leotiomycetes</taxon>
        <taxon>Helotiales</taxon>
        <taxon>Pleuroascaceae</taxon>
        <taxon>Venustampulla</taxon>
    </lineage>
</organism>
<evidence type="ECO:0000259" key="2">
    <source>
        <dbReference type="Pfam" id="PF13472"/>
    </source>
</evidence>
<dbReference type="STRING" id="2656787.A0A370TZ25"/>
<dbReference type="Proteomes" id="UP000254866">
    <property type="component" value="Unassembled WGS sequence"/>
</dbReference>
<dbReference type="InterPro" id="IPR053140">
    <property type="entry name" value="GDSL_Rv0518-like"/>
</dbReference>
<keyword evidence="4" id="KW-1185">Reference proteome</keyword>
<dbReference type="InterPro" id="IPR013830">
    <property type="entry name" value="SGNH_hydro"/>
</dbReference>
<proteinExistence type="predicted"/>
<evidence type="ECO:0000313" key="3">
    <source>
        <dbReference type="EMBL" id="RDL40777.1"/>
    </source>
</evidence>
<dbReference type="AlphaFoldDB" id="A0A370TZ25"/>
<dbReference type="Pfam" id="PF13472">
    <property type="entry name" value="Lipase_GDSL_2"/>
    <property type="match status" value="1"/>
</dbReference>
<dbReference type="CDD" id="cd01830">
    <property type="entry name" value="XynE_like"/>
    <property type="match status" value="1"/>
</dbReference>
<dbReference type="Gene3D" id="3.40.50.1110">
    <property type="entry name" value="SGNH hydrolase"/>
    <property type="match status" value="1"/>
</dbReference>
<dbReference type="GO" id="GO:0016787">
    <property type="term" value="F:hydrolase activity"/>
    <property type="evidence" value="ECO:0007669"/>
    <property type="project" value="UniProtKB-KW"/>
</dbReference>
<dbReference type="SUPFAM" id="SSF52266">
    <property type="entry name" value="SGNH hydrolase"/>
    <property type="match status" value="1"/>
</dbReference>
<accession>A0A370TZ25</accession>
<gene>
    <name evidence="3" type="ORF">BP5553_00756</name>
</gene>
<feature type="domain" description="SGNH hydrolase-type esterase" evidence="2">
    <location>
        <begin position="218"/>
        <end position="415"/>
    </location>
</feature>
<reference evidence="3 4" key="1">
    <citation type="journal article" date="2018" name="IMA Fungus">
        <title>IMA Genome-F 9: Draft genome sequence of Annulohypoxylon stygium, Aspergillus mulundensis, Berkeleyomyces basicola (syn. Thielaviopsis basicola), Ceratocystis smalleyi, two Cercospora beticola strains, Coleophoma cylindrospora, Fusarium fracticaudum, Phialophora cf. hyalina, and Morchella septimelata.</title>
        <authorList>
            <person name="Wingfield B.D."/>
            <person name="Bills G.F."/>
            <person name="Dong Y."/>
            <person name="Huang W."/>
            <person name="Nel W.J."/>
            <person name="Swalarsk-Parry B.S."/>
            <person name="Vaghefi N."/>
            <person name="Wilken P.M."/>
            <person name="An Z."/>
            <person name="de Beer Z.W."/>
            <person name="De Vos L."/>
            <person name="Chen L."/>
            <person name="Duong T.A."/>
            <person name="Gao Y."/>
            <person name="Hammerbacher A."/>
            <person name="Kikkert J.R."/>
            <person name="Li Y."/>
            <person name="Li H."/>
            <person name="Li K."/>
            <person name="Li Q."/>
            <person name="Liu X."/>
            <person name="Ma X."/>
            <person name="Naidoo K."/>
            <person name="Pethybridge S.J."/>
            <person name="Sun J."/>
            <person name="Steenkamp E.T."/>
            <person name="van der Nest M.A."/>
            <person name="van Wyk S."/>
            <person name="Wingfield M.J."/>
            <person name="Xiong C."/>
            <person name="Yue Q."/>
            <person name="Zhang X."/>
        </authorList>
    </citation>
    <scope>NUCLEOTIDE SEQUENCE [LARGE SCALE GENOMIC DNA]</scope>
    <source>
        <strain evidence="3 4">BP 5553</strain>
    </source>
</reference>
<feature type="chain" id="PRO_5016844737" evidence="1">
    <location>
        <begin position="24"/>
        <end position="425"/>
    </location>
</feature>
<evidence type="ECO:0000256" key="1">
    <source>
        <dbReference type="SAM" id="SignalP"/>
    </source>
</evidence>
<sequence length="425" mass="46509">MAFRMNVFFLATCLLAVFQGIDGRRHNSDRWIPTWGTMPQLTEPGNLPSAPFNETGQVFFNSTIRQTIHTSIGGSKIRLRFSNAFGITDLPITSVTVALPVNGSAGIKEIQAHTLKTVTFSGSANYTVPQGGLVVSDPIDFPVKPESILTVTLYLSGGQQTNMITSHPGSRTTSWWTFGNQVKEAALSGESLANAAHWYFLSNVEVTASKEASTFVIVGDSITDGRGSDNDQNNRWPDRLLSRMQKRGSTSNIAVVNQAAGGNRILNDGLGPNAIARLDRDVFAQAGVEYAMIFSGVNDIGTESVSPAAQKNLGDRLIAAYSQMATRLKTFDITIFAATITPFSAAPGNETIQPYSDKEREKTRQRVNKWIRESGTFDDVMDFDAWLRDPAHVDRLNPLYDGGDYLHPNGKGYQRIADLFPLDSF</sequence>
<feature type="signal peptide" evidence="1">
    <location>
        <begin position="1"/>
        <end position="23"/>
    </location>
</feature>
<dbReference type="OrthoDB" id="10071171at2759"/>
<name>A0A370TZ25_9HELO</name>
<dbReference type="GeneID" id="43593605"/>
<keyword evidence="1" id="KW-0732">Signal</keyword>
<keyword evidence="3" id="KW-0378">Hydrolase</keyword>
<dbReference type="RefSeq" id="XP_031873433.1">
    <property type="nucleotide sequence ID" value="XM_032009379.1"/>
</dbReference>
<dbReference type="PANTHER" id="PTHR43784">
    <property type="entry name" value="GDSL-LIKE LIPASE/ACYLHYDROLASE, PUTATIVE (AFU_ORTHOLOGUE AFUA_2G00820)-RELATED"/>
    <property type="match status" value="1"/>
</dbReference>
<protein>
    <submittedName>
        <fullName evidence="3">SGNH hydrolase</fullName>
    </submittedName>
</protein>
<dbReference type="EMBL" id="NPIC01000001">
    <property type="protein sequence ID" value="RDL40777.1"/>
    <property type="molecule type" value="Genomic_DNA"/>
</dbReference>
<dbReference type="PANTHER" id="PTHR43784:SF3">
    <property type="entry name" value="GDSL FAMILY LIPASE"/>
    <property type="match status" value="1"/>
</dbReference>
<evidence type="ECO:0000313" key="4">
    <source>
        <dbReference type="Proteomes" id="UP000254866"/>
    </source>
</evidence>
<dbReference type="InterPro" id="IPR036514">
    <property type="entry name" value="SGNH_hydro_sf"/>
</dbReference>